<evidence type="ECO:0000313" key="2">
    <source>
        <dbReference type="EMBL" id="MPC10205.1"/>
    </source>
</evidence>
<feature type="compositionally biased region" description="Acidic residues" evidence="1">
    <location>
        <begin position="14"/>
        <end position="29"/>
    </location>
</feature>
<gene>
    <name evidence="2" type="ORF">E2C01_002837</name>
</gene>
<reference evidence="2 3" key="1">
    <citation type="submission" date="2019-05" db="EMBL/GenBank/DDBJ databases">
        <title>Another draft genome of Portunus trituberculatus and its Hox gene families provides insights of decapod evolution.</title>
        <authorList>
            <person name="Jeong J.-H."/>
            <person name="Song I."/>
            <person name="Kim S."/>
            <person name="Choi T."/>
            <person name="Kim D."/>
            <person name="Ryu S."/>
            <person name="Kim W."/>
        </authorList>
    </citation>
    <scope>NUCLEOTIDE SEQUENCE [LARGE SCALE GENOMIC DNA]</scope>
    <source>
        <tissue evidence="2">Muscle</tissue>
    </source>
</reference>
<feature type="compositionally biased region" description="Polar residues" evidence="1">
    <location>
        <begin position="1"/>
        <end position="11"/>
    </location>
</feature>
<dbReference type="AlphaFoldDB" id="A0A5B7CLT3"/>
<feature type="region of interest" description="Disordered" evidence="1">
    <location>
        <begin position="1"/>
        <end position="58"/>
    </location>
</feature>
<evidence type="ECO:0000313" key="3">
    <source>
        <dbReference type="Proteomes" id="UP000324222"/>
    </source>
</evidence>
<comment type="caution">
    <text evidence="2">The sequence shown here is derived from an EMBL/GenBank/DDBJ whole genome shotgun (WGS) entry which is preliminary data.</text>
</comment>
<dbReference type="EMBL" id="VSRR010000106">
    <property type="protein sequence ID" value="MPC10205.1"/>
    <property type="molecule type" value="Genomic_DNA"/>
</dbReference>
<accession>A0A5B7CLT3</accession>
<dbReference type="Proteomes" id="UP000324222">
    <property type="component" value="Unassembled WGS sequence"/>
</dbReference>
<feature type="compositionally biased region" description="Low complexity" evidence="1">
    <location>
        <begin position="36"/>
        <end position="58"/>
    </location>
</feature>
<sequence length="261" mass="28669">MSTGDLSSSPVLPTDDEVVEVLEEEEEEERTLPLTSAPAKAMSASAASADSPNPSSRSLFSSAVSVWEKIKEGILGMAALKPRPRDPSESSPKPSRVSSNEEIELIFSILVWGPATVSALFSRTTLWACGSRQVSKALYTIWMAQIKLTKGLFSPHLYSVHFSKAGILNKGLKDSTAKIQRSQHMRCLTLNFLSCSSHHASNVLKAVASIMRLLKSRFRMFFSSSMTVSSTALTKTHIHMHKVKRYPNINKAKDASSFDSY</sequence>
<name>A0A5B7CLT3_PORTR</name>
<proteinExistence type="predicted"/>
<keyword evidence="3" id="KW-1185">Reference proteome</keyword>
<organism evidence="2 3">
    <name type="scientific">Portunus trituberculatus</name>
    <name type="common">Swimming crab</name>
    <name type="synonym">Neptunus trituberculatus</name>
    <dbReference type="NCBI Taxonomy" id="210409"/>
    <lineage>
        <taxon>Eukaryota</taxon>
        <taxon>Metazoa</taxon>
        <taxon>Ecdysozoa</taxon>
        <taxon>Arthropoda</taxon>
        <taxon>Crustacea</taxon>
        <taxon>Multicrustacea</taxon>
        <taxon>Malacostraca</taxon>
        <taxon>Eumalacostraca</taxon>
        <taxon>Eucarida</taxon>
        <taxon>Decapoda</taxon>
        <taxon>Pleocyemata</taxon>
        <taxon>Brachyura</taxon>
        <taxon>Eubrachyura</taxon>
        <taxon>Portunoidea</taxon>
        <taxon>Portunidae</taxon>
        <taxon>Portuninae</taxon>
        <taxon>Portunus</taxon>
    </lineage>
</organism>
<feature type="region of interest" description="Disordered" evidence="1">
    <location>
        <begin position="78"/>
        <end position="97"/>
    </location>
</feature>
<protein>
    <submittedName>
        <fullName evidence="2">Uncharacterized protein</fullName>
    </submittedName>
</protein>
<evidence type="ECO:0000256" key="1">
    <source>
        <dbReference type="SAM" id="MobiDB-lite"/>
    </source>
</evidence>